<evidence type="ECO:0000256" key="1">
    <source>
        <dbReference type="SAM" id="MobiDB-lite"/>
    </source>
</evidence>
<protein>
    <submittedName>
        <fullName evidence="2">Uncharacterized protein</fullName>
    </submittedName>
</protein>
<gene>
    <name evidence="2" type="ORF">CCMP2556_LOCUS35750</name>
</gene>
<reference evidence="2 3" key="1">
    <citation type="submission" date="2024-02" db="EMBL/GenBank/DDBJ databases">
        <authorList>
            <person name="Chen Y."/>
            <person name="Shah S."/>
            <person name="Dougan E. K."/>
            <person name="Thang M."/>
            <person name="Chan C."/>
        </authorList>
    </citation>
    <scope>NUCLEOTIDE SEQUENCE [LARGE SCALE GENOMIC DNA]</scope>
</reference>
<name>A0ABP0P999_9DINO</name>
<organism evidence="2 3">
    <name type="scientific">Durusdinium trenchii</name>
    <dbReference type="NCBI Taxonomy" id="1381693"/>
    <lineage>
        <taxon>Eukaryota</taxon>
        <taxon>Sar</taxon>
        <taxon>Alveolata</taxon>
        <taxon>Dinophyceae</taxon>
        <taxon>Suessiales</taxon>
        <taxon>Symbiodiniaceae</taxon>
        <taxon>Durusdinium</taxon>
    </lineage>
</organism>
<keyword evidence="3" id="KW-1185">Reference proteome</keyword>
<accession>A0ABP0P999</accession>
<comment type="caution">
    <text evidence="2">The sequence shown here is derived from an EMBL/GenBank/DDBJ whole genome shotgun (WGS) entry which is preliminary data.</text>
</comment>
<feature type="non-terminal residue" evidence="2">
    <location>
        <position position="520"/>
    </location>
</feature>
<sequence>VRNWCKLMPTTSSLKNAYLGRKTDEQNNMKVPQSFSFMCRQDLPGQGHGLQIDENLPRRLRTAGSLKDVFAMVKGYMSDQELIQPPLLVYPEAFLDGTERFLNQINSTDEVVTQNLDGERAAELEALAEAIAKDFPSFERTARYYRSLIDMARSRKPFSRLAFLDAGPMIGNGLAEVQVPERPPEPMNHWLRVTANKNLGEHVEDVLGNLDLRMKVLNRLVMERSADTDPKPTLTLVPQASLSEFWLPLSAFHLGQAAKNGCVGFVTSEKQSPSALDFLGAIGQAVSVERRQLDDEQSVALYDICCLWIWLRERMQKAFSGDIEVADGRRIMCGSVVLNGDPGMVQSRIANALYESCRAGNSVLPNFPSFDTVVQALRENGTSTPTVTYKVCVAKPNRLVVLQSLARRWTEYEQTKDEATKLIEEHNKHFNIDGDFMEDDERTVKIGVSHHSINASHDQLTSEKALVFVAGPPKGDEEEGKKKKKKKAKKDNTINANSFGSGLSFSKFKGNKNFIIGYRC</sequence>
<dbReference type="EMBL" id="CAXAMN010022787">
    <property type="protein sequence ID" value="CAK9072643.1"/>
    <property type="molecule type" value="Genomic_DNA"/>
</dbReference>
<proteinExistence type="predicted"/>
<evidence type="ECO:0000313" key="3">
    <source>
        <dbReference type="Proteomes" id="UP001642484"/>
    </source>
</evidence>
<evidence type="ECO:0000313" key="2">
    <source>
        <dbReference type="EMBL" id="CAK9072643.1"/>
    </source>
</evidence>
<feature type="region of interest" description="Disordered" evidence="1">
    <location>
        <begin position="471"/>
        <end position="500"/>
    </location>
</feature>
<feature type="non-terminal residue" evidence="2">
    <location>
        <position position="1"/>
    </location>
</feature>
<dbReference type="Proteomes" id="UP001642484">
    <property type="component" value="Unassembled WGS sequence"/>
</dbReference>